<evidence type="ECO:0000313" key="3">
    <source>
        <dbReference type="EMBL" id="KAH0217290.1"/>
    </source>
</evidence>
<dbReference type="EMBL" id="JAHFYH010000057">
    <property type="protein sequence ID" value="KAH0217290.1"/>
    <property type="molecule type" value="Genomic_DNA"/>
</dbReference>
<accession>A0A9P8GCL7</accession>
<reference evidence="3" key="2">
    <citation type="submission" date="2021-08" db="EMBL/GenBank/DDBJ databases">
        <authorList>
            <person name="Gostincar C."/>
            <person name="Sun X."/>
            <person name="Song Z."/>
            <person name="Gunde-Cimerman N."/>
        </authorList>
    </citation>
    <scope>NUCLEOTIDE SEQUENCE</scope>
    <source>
        <strain evidence="3">EXF-8016</strain>
    </source>
</reference>
<sequence length="336" mass="37434">MIGNMAPAMEPDQRKLEAALGHKVDTAVFKALCSKYAPTPALDKNHQTGGQPHGSKGEQNGHSNGVHTRRLNGELTGGANGVHDQSPAGQARTPSHAQALLGVSKDIESTLEEIREEPEWQEFRDQIQTVVKQTTNVQTMICLGLGNWVPREYFHRANCFVVQYAVFVYMCEKVDEKWRNQCASNGTVYEPVKRYFQDPAFNEQTKHLLQDVPHSNEPPTNTIIVDPAASKMIKNDKNTFVFAPHLNCNIWPDVLSLDPQVFIGNSPLGLGGRDMAIMETYIQECEITNSDEVGPRFNALLASFKATDTEYDQSELEQGPVDPDHLANLTIYQRSN</sequence>
<evidence type="ECO:0000313" key="4">
    <source>
        <dbReference type="Proteomes" id="UP000767238"/>
    </source>
</evidence>
<name>A0A9P8GCL7_AURME</name>
<protein>
    <recommendedName>
        <fullName evidence="2">SRR1-like domain-containing protein</fullName>
    </recommendedName>
</protein>
<evidence type="ECO:0000259" key="2">
    <source>
        <dbReference type="Pfam" id="PF07985"/>
    </source>
</evidence>
<dbReference type="Pfam" id="PF07985">
    <property type="entry name" value="SRR1"/>
    <property type="match status" value="1"/>
</dbReference>
<feature type="compositionally biased region" description="Polar residues" evidence="1">
    <location>
        <begin position="57"/>
        <end position="66"/>
    </location>
</feature>
<feature type="region of interest" description="Disordered" evidence="1">
    <location>
        <begin position="40"/>
        <end position="94"/>
    </location>
</feature>
<organism evidence="3 4">
    <name type="scientific">Aureobasidium melanogenum</name>
    <name type="common">Aureobasidium pullulans var. melanogenum</name>
    <dbReference type="NCBI Taxonomy" id="46634"/>
    <lineage>
        <taxon>Eukaryota</taxon>
        <taxon>Fungi</taxon>
        <taxon>Dikarya</taxon>
        <taxon>Ascomycota</taxon>
        <taxon>Pezizomycotina</taxon>
        <taxon>Dothideomycetes</taxon>
        <taxon>Dothideomycetidae</taxon>
        <taxon>Dothideales</taxon>
        <taxon>Saccotheciaceae</taxon>
        <taxon>Aureobasidium</taxon>
    </lineage>
</organism>
<dbReference type="AlphaFoldDB" id="A0A9P8GCL7"/>
<comment type="caution">
    <text evidence="3">The sequence shown here is derived from an EMBL/GenBank/DDBJ whole genome shotgun (WGS) entry which is preliminary data.</text>
</comment>
<gene>
    <name evidence="3" type="ORF">KCV03_g7114</name>
</gene>
<feature type="domain" description="SRR1-like" evidence="2">
    <location>
        <begin position="125"/>
        <end position="267"/>
    </location>
</feature>
<proteinExistence type="predicted"/>
<feature type="non-terminal residue" evidence="3">
    <location>
        <position position="336"/>
    </location>
</feature>
<dbReference type="OrthoDB" id="3897226at2759"/>
<dbReference type="InterPro" id="IPR012942">
    <property type="entry name" value="SRR1-like"/>
</dbReference>
<reference evidence="3" key="1">
    <citation type="journal article" date="2021" name="J Fungi (Basel)">
        <title>Virulence traits and population genomics of the black yeast Aureobasidium melanogenum.</title>
        <authorList>
            <person name="Cernosa A."/>
            <person name="Sun X."/>
            <person name="Gostincar C."/>
            <person name="Fang C."/>
            <person name="Gunde-Cimerman N."/>
            <person name="Song Z."/>
        </authorList>
    </citation>
    <scope>NUCLEOTIDE SEQUENCE</scope>
    <source>
        <strain evidence="3">EXF-8016</strain>
    </source>
</reference>
<evidence type="ECO:0000256" key="1">
    <source>
        <dbReference type="SAM" id="MobiDB-lite"/>
    </source>
</evidence>
<dbReference type="PANTHER" id="PTHR42080:SF1">
    <property type="entry name" value="SRR1-LIKE DOMAIN-CONTAINING PROTEIN"/>
    <property type="match status" value="1"/>
</dbReference>
<dbReference type="Proteomes" id="UP000767238">
    <property type="component" value="Unassembled WGS sequence"/>
</dbReference>
<dbReference type="PANTHER" id="PTHR42080">
    <property type="entry name" value="SRR1 DOMAIN-CONTAINING PROTEIN"/>
    <property type="match status" value="1"/>
</dbReference>